<keyword evidence="1" id="KW-0175">Coiled coil</keyword>
<evidence type="ECO:0000313" key="4">
    <source>
        <dbReference type="Proteomes" id="UP000054937"/>
    </source>
</evidence>
<dbReference type="AlphaFoldDB" id="A0A0V0QP87"/>
<sequence>MSTQKLNLPKIFCSQGGLHDKELINQICLNQNCIKSGNFLLCIACSDVEHDGHETIPAKLLLSEIVLSLDKSPDNLYRKFEEQKYRALRTLSLLRSDFEVYLQNLEEKINNLYQQIQNNITEENFQFASNDVLHFVDVLQKSRSLDEIKESLKSLLDRINIQDSNGNFGINLMNKAKKSSIILDLSSKQQEIFNSINLLSKDLQNIFEKNQIQITKISTETDLNLNALYESKLSNQLQQENQPPQFSQSGVYQQYNSNKNNSVSDSQQFQSQFKQNDRNQQLNAQSYPNTQNGHAVYENNQNKIADFISDNLIPCPKQFEDVYNANKISQSNDKYKFLNQNLQNNNFQAQNLYQIPEQNGQNAQLSSHNYKNPNEFANNNVQQQYQQQKQQQQKQQQLKQSQSQQQNQQQQTEVNSIFTFSEEQSHPEIQVKNNIIKNNRYYAKEQVYRICTLLPSLQQSLPKVQTWTYKILDCLPSWIGFGIGHIKNIKENQFQYKRNDFSLSNNSPLNHGLYIITSNGFAFKNQKRPEKTNLSLSKGDTLTIRFDPYMNLLIFYKNFDSTNPYNMEFKTELGNKLYPLVILWYPNDEVMLL</sequence>
<evidence type="ECO:0000256" key="1">
    <source>
        <dbReference type="SAM" id="Coils"/>
    </source>
</evidence>
<dbReference type="InParanoid" id="A0A0V0QP87"/>
<reference evidence="3 4" key="1">
    <citation type="journal article" date="2015" name="Sci. Rep.">
        <title>Genome of the facultative scuticociliatosis pathogen Pseudocohnilembus persalinus provides insight into its virulence through horizontal gene transfer.</title>
        <authorList>
            <person name="Xiong J."/>
            <person name="Wang G."/>
            <person name="Cheng J."/>
            <person name="Tian M."/>
            <person name="Pan X."/>
            <person name="Warren A."/>
            <person name="Jiang C."/>
            <person name="Yuan D."/>
            <person name="Miao W."/>
        </authorList>
    </citation>
    <scope>NUCLEOTIDE SEQUENCE [LARGE SCALE GENOMIC DNA]</scope>
    <source>
        <strain evidence="3">36N120E</strain>
    </source>
</reference>
<evidence type="ECO:0000313" key="3">
    <source>
        <dbReference type="EMBL" id="KRX03864.1"/>
    </source>
</evidence>
<feature type="region of interest" description="Disordered" evidence="2">
    <location>
        <begin position="236"/>
        <end position="278"/>
    </location>
</feature>
<organism evidence="3 4">
    <name type="scientific">Pseudocohnilembus persalinus</name>
    <name type="common">Ciliate</name>
    <dbReference type="NCBI Taxonomy" id="266149"/>
    <lineage>
        <taxon>Eukaryota</taxon>
        <taxon>Sar</taxon>
        <taxon>Alveolata</taxon>
        <taxon>Ciliophora</taxon>
        <taxon>Intramacronucleata</taxon>
        <taxon>Oligohymenophorea</taxon>
        <taxon>Scuticociliatia</taxon>
        <taxon>Philasterida</taxon>
        <taxon>Pseudocohnilembidae</taxon>
        <taxon>Pseudocohnilembus</taxon>
    </lineage>
</organism>
<accession>A0A0V0QP87</accession>
<comment type="caution">
    <text evidence="3">The sequence shown here is derived from an EMBL/GenBank/DDBJ whole genome shotgun (WGS) entry which is preliminary data.</text>
</comment>
<protein>
    <submittedName>
        <fullName evidence="3">Uncharacterized protein</fullName>
    </submittedName>
</protein>
<gene>
    <name evidence="3" type="ORF">PPERSA_04742</name>
</gene>
<feature type="region of interest" description="Disordered" evidence="2">
    <location>
        <begin position="381"/>
        <end position="407"/>
    </location>
</feature>
<feature type="compositionally biased region" description="Low complexity" evidence="2">
    <location>
        <begin position="382"/>
        <end position="407"/>
    </location>
</feature>
<evidence type="ECO:0000256" key="2">
    <source>
        <dbReference type="SAM" id="MobiDB-lite"/>
    </source>
</evidence>
<feature type="compositionally biased region" description="Low complexity" evidence="2">
    <location>
        <begin position="260"/>
        <end position="274"/>
    </location>
</feature>
<keyword evidence="4" id="KW-1185">Reference proteome</keyword>
<dbReference type="Proteomes" id="UP000054937">
    <property type="component" value="Unassembled WGS sequence"/>
</dbReference>
<proteinExistence type="predicted"/>
<name>A0A0V0QP87_PSEPJ</name>
<dbReference type="OrthoDB" id="10645196at2759"/>
<feature type="coiled-coil region" evidence="1">
    <location>
        <begin position="95"/>
        <end position="122"/>
    </location>
</feature>
<dbReference type="EMBL" id="LDAU01000124">
    <property type="protein sequence ID" value="KRX03864.1"/>
    <property type="molecule type" value="Genomic_DNA"/>
</dbReference>
<dbReference type="OMA" id="DGHETIP"/>
<feature type="compositionally biased region" description="Polar residues" evidence="2">
    <location>
        <begin position="236"/>
        <end position="259"/>
    </location>
</feature>